<keyword evidence="8" id="KW-1185">Reference proteome</keyword>
<dbReference type="AlphaFoldDB" id="A0A437LWQ4"/>
<sequence length="104" mass="11278">MTQARIYQTFKNAMQSGRARTATWMLEHEPAEAKQPDPLTGWAGSGDTNGQVKLSFPTLEAAQDYAARNGLTATVVPAPARTVKYQAYADNFNVGAIEPGYTIL</sequence>
<comment type="subcellular location">
    <subcellularLocation>
        <location evidence="1">Membrane</location>
    </subcellularLocation>
</comment>
<reference evidence="7 8" key="1">
    <citation type="submission" date="2019-01" db="EMBL/GenBank/DDBJ databases">
        <authorList>
            <person name="Chen W.-M."/>
        </authorList>
    </citation>
    <scope>NUCLEOTIDE SEQUENCE [LARGE SCALE GENOMIC DNA]</scope>
    <source>
        <strain evidence="7 8">CCP-7</strain>
    </source>
</reference>
<dbReference type="Proteomes" id="UP000282971">
    <property type="component" value="Unassembled WGS sequence"/>
</dbReference>
<dbReference type="OrthoDB" id="9799572at2"/>
<dbReference type="PANTHER" id="PTHR12219:SF8">
    <property type="entry name" value="NADH DEHYDROGENASE [UBIQUINONE] IRON-SULFUR PROTEIN 4, MITOCHONDRIAL"/>
    <property type="match status" value="1"/>
</dbReference>
<keyword evidence="3" id="KW-0679">Respiratory chain</keyword>
<evidence type="ECO:0000256" key="3">
    <source>
        <dbReference type="ARBA" id="ARBA00022660"/>
    </source>
</evidence>
<dbReference type="InterPro" id="IPR038532">
    <property type="entry name" value="NDUFS4-like_sf"/>
</dbReference>
<comment type="caution">
    <text evidence="7">The sequence shown here is derived from an EMBL/GenBank/DDBJ whole genome shotgun (WGS) entry which is preliminary data.</text>
</comment>
<protein>
    <submittedName>
        <fullName evidence="7">Oxidoreductase</fullName>
    </submittedName>
</protein>
<dbReference type="InterPro" id="IPR006885">
    <property type="entry name" value="NADH_UbQ_FeS_4_mit-like"/>
</dbReference>
<evidence type="ECO:0000313" key="8">
    <source>
        <dbReference type="Proteomes" id="UP000282971"/>
    </source>
</evidence>
<dbReference type="GO" id="GO:0022900">
    <property type="term" value="P:electron transport chain"/>
    <property type="evidence" value="ECO:0007669"/>
    <property type="project" value="InterPro"/>
</dbReference>
<organism evidence="7 8">
    <name type="scientific">Sphingomonas crocodyli</name>
    <dbReference type="NCBI Taxonomy" id="1979270"/>
    <lineage>
        <taxon>Bacteria</taxon>
        <taxon>Pseudomonadati</taxon>
        <taxon>Pseudomonadota</taxon>
        <taxon>Alphaproteobacteria</taxon>
        <taxon>Sphingomonadales</taxon>
        <taxon>Sphingomonadaceae</taxon>
        <taxon>Sphingomonas</taxon>
    </lineage>
</organism>
<dbReference type="RefSeq" id="WP_127746033.1">
    <property type="nucleotide sequence ID" value="NZ_SACN01000004.1"/>
</dbReference>
<name>A0A437LWQ4_9SPHN</name>
<keyword evidence="4" id="KW-0809">Transit peptide</keyword>
<evidence type="ECO:0000256" key="4">
    <source>
        <dbReference type="ARBA" id="ARBA00022946"/>
    </source>
</evidence>
<evidence type="ECO:0000256" key="1">
    <source>
        <dbReference type="ARBA" id="ARBA00004370"/>
    </source>
</evidence>
<dbReference type="PANTHER" id="PTHR12219">
    <property type="entry name" value="NADH-UBIQUINONE OXIDOREDUCTASE"/>
    <property type="match status" value="1"/>
</dbReference>
<evidence type="ECO:0000313" key="7">
    <source>
        <dbReference type="EMBL" id="RVT89825.1"/>
    </source>
</evidence>
<keyword evidence="2" id="KW-0813">Transport</keyword>
<dbReference type="Pfam" id="PF04800">
    <property type="entry name" value="NDUS4"/>
    <property type="match status" value="1"/>
</dbReference>
<dbReference type="Gene3D" id="3.30.160.190">
    <property type="entry name" value="atu1810 like domain"/>
    <property type="match status" value="1"/>
</dbReference>
<keyword evidence="5" id="KW-0249">Electron transport</keyword>
<gene>
    <name evidence="7" type="ORF">EOD43_20840</name>
</gene>
<evidence type="ECO:0000256" key="5">
    <source>
        <dbReference type="ARBA" id="ARBA00022982"/>
    </source>
</evidence>
<dbReference type="EMBL" id="SACN01000004">
    <property type="protein sequence ID" value="RVT89825.1"/>
    <property type="molecule type" value="Genomic_DNA"/>
</dbReference>
<evidence type="ECO:0000256" key="6">
    <source>
        <dbReference type="ARBA" id="ARBA00023136"/>
    </source>
</evidence>
<keyword evidence="6" id="KW-0472">Membrane</keyword>
<accession>A0A437LWQ4</accession>
<evidence type="ECO:0000256" key="2">
    <source>
        <dbReference type="ARBA" id="ARBA00022448"/>
    </source>
</evidence>
<proteinExistence type="predicted"/>
<dbReference type="GO" id="GO:0016020">
    <property type="term" value="C:membrane"/>
    <property type="evidence" value="ECO:0007669"/>
    <property type="project" value="UniProtKB-SubCell"/>
</dbReference>